<gene>
    <name evidence="2" type="ORF">ACFORL_07200</name>
</gene>
<reference evidence="3" key="1">
    <citation type="journal article" date="2019" name="Int. J. Syst. Evol. Microbiol.">
        <title>The Global Catalogue of Microorganisms (GCM) 10K type strain sequencing project: providing services to taxonomists for standard genome sequencing and annotation.</title>
        <authorList>
            <consortium name="The Broad Institute Genomics Platform"/>
            <consortium name="The Broad Institute Genome Sequencing Center for Infectious Disease"/>
            <person name="Wu L."/>
            <person name="Ma J."/>
        </authorList>
    </citation>
    <scope>NUCLEOTIDE SEQUENCE [LARGE SCALE GENOMIC DNA]</scope>
    <source>
        <strain evidence="3">CCUG 59858</strain>
    </source>
</reference>
<dbReference type="Proteomes" id="UP001595758">
    <property type="component" value="Unassembled WGS sequence"/>
</dbReference>
<dbReference type="RefSeq" id="WP_382342546.1">
    <property type="nucleotide sequence ID" value="NZ_JBHSAB010000014.1"/>
</dbReference>
<protein>
    <submittedName>
        <fullName evidence="2">Peptidase C1</fullName>
    </submittedName>
</protein>
<proteinExistence type="predicted"/>
<accession>A0ABV8CFB3</accession>
<dbReference type="EMBL" id="JBHSAB010000014">
    <property type="protein sequence ID" value="MFC3908861.1"/>
    <property type="molecule type" value="Genomic_DNA"/>
</dbReference>
<sequence>MTKITQSLLAVFICSSVYAQDVEVTGTITRTIQVPAQQTNSTLKNKSPQNSTKTISLLKVNVSEKAKQHFINQAKAINSNRMLLKSNAVRYELPEQVQLGMNDVPVLDQGVHGTCVTFAVTAAYDALLNQGDYLSQVCQLQLGNYLQTNGYAPSGWDGSLGRIALNQIDQFGVISKAKQREAGCAGMAEYPVYSAGNSESMTPEEYHQLSEQLDPMTISWSSILDVNELSDETLDTDLVLTKVKQSLVLGDRVTFGVLLYDINRGLAGAEGKYKANNDSWVLTPEIMRDLFWVFSYDNIGAHEMVITGYDDNAEAVDEKGRTYKGLLTLRNSWGSNLGDAGNFYMSYDYFRTLVIESQRIRKE</sequence>
<feature type="chain" id="PRO_5045062164" evidence="1">
    <location>
        <begin position="20"/>
        <end position="363"/>
    </location>
</feature>
<dbReference type="Gene3D" id="3.90.70.10">
    <property type="entry name" value="Cysteine proteinases"/>
    <property type="match status" value="1"/>
</dbReference>
<dbReference type="CDD" id="cd02619">
    <property type="entry name" value="Peptidase_C1"/>
    <property type="match status" value="1"/>
</dbReference>
<dbReference type="InterPro" id="IPR038765">
    <property type="entry name" value="Papain-like_cys_pep_sf"/>
</dbReference>
<dbReference type="SUPFAM" id="SSF54001">
    <property type="entry name" value="Cysteine proteinases"/>
    <property type="match status" value="1"/>
</dbReference>
<organism evidence="2 3">
    <name type="scientific">Legionella dresdenensis</name>
    <dbReference type="NCBI Taxonomy" id="450200"/>
    <lineage>
        <taxon>Bacteria</taxon>
        <taxon>Pseudomonadati</taxon>
        <taxon>Pseudomonadota</taxon>
        <taxon>Gammaproteobacteria</taxon>
        <taxon>Legionellales</taxon>
        <taxon>Legionellaceae</taxon>
        <taxon>Legionella</taxon>
    </lineage>
</organism>
<name>A0ABV8CFB3_9GAMM</name>
<comment type="caution">
    <text evidence="2">The sequence shown here is derived from an EMBL/GenBank/DDBJ whole genome shotgun (WGS) entry which is preliminary data.</text>
</comment>
<evidence type="ECO:0000313" key="2">
    <source>
        <dbReference type="EMBL" id="MFC3908861.1"/>
    </source>
</evidence>
<keyword evidence="1" id="KW-0732">Signal</keyword>
<keyword evidence="3" id="KW-1185">Reference proteome</keyword>
<feature type="signal peptide" evidence="1">
    <location>
        <begin position="1"/>
        <end position="19"/>
    </location>
</feature>
<evidence type="ECO:0000256" key="1">
    <source>
        <dbReference type="SAM" id="SignalP"/>
    </source>
</evidence>
<evidence type="ECO:0000313" key="3">
    <source>
        <dbReference type="Proteomes" id="UP001595758"/>
    </source>
</evidence>